<sequence length="44" mass="4982">MHGRGQRTTDSDSGQWITNQAVMNKINTNERAGNVVLFKAGYKW</sequence>
<organism evidence="1 2">
    <name type="scientific">Paenibacillus baekrokdamisoli</name>
    <dbReference type="NCBI Taxonomy" id="1712516"/>
    <lineage>
        <taxon>Bacteria</taxon>
        <taxon>Bacillati</taxon>
        <taxon>Bacillota</taxon>
        <taxon>Bacilli</taxon>
        <taxon>Bacillales</taxon>
        <taxon>Paenibacillaceae</taxon>
        <taxon>Paenibacillus</taxon>
    </lineage>
</organism>
<protein>
    <submittedName>
        <fullName evidence="1">Uncharacterized protein</fullName>
    </submittedName>
</protein>
<name>A0A3G9JC90_9BACL</name>
<dbReference type="Proteomes" id="UP000275368">
    <property type="component" value="Chromosome"/>
</dbReference>
<dbReference type="KEGG" id="pbk:Back11_48960"/>
<dbReference type="AlphaFoldDB" id="A0A3G9JC90"/>
<gene>
    <name evidence="1" type="ORF">Back11_48960</name>
</gene>
<dbReference type="EMBL" id="AP019308">
    <property type="protein sequence ID" value="BBH23551.1"/>
    <property type="molecule type" value="Genomic_DNA"/>
</dbReference>
<evidence type="ECO:0000313" key="1">
    <source>
        <dbReference type="EMBL" id="BBH23551.1"/>
    </source>
</evidence>
<keyword evidence="2" id="KW-1185">Reference proteome</keyword>
<evidence type="ECO:0000313" key="2">
    <source>
        <dbReference type="Proteomes" id="UP000275368"/>
    </source>
</evidence>
<accession>A0A3G9JC90</accession>
<reference evidence="1 2" key="1">
    <citation type="submission" date="2018-11" db="EMBL/GenBank/DDBJ databases">
        <title>Complete genome sequence of Paenibacillus baekrokdamisoli strain KCTC 33723.</title>
        <authorList>
            <person name="Kang S.W."/>
            <person name="Lee K.C."/>
            <person name="Kim K.K."/>
            <person name="Kim J.S."/>
            <person name="Kim D.S."/>
            <person name="Ko S.H."/>
            <person name="Yang S.H."/>
            <person name="Lee J.S."/>
        </authorList>
    </citation>
    <scope>NUCLEOTIDE SEQUENCE [LARGE SCALE GENOMIC DNA]</scope>
    <source>
        <strain evidence="1 2">KCTC 33723</strain>
    </source>
</reference>
<proteinExistence type="predicted"/>